<sequence length="261" mass="29973">MNKDTLILWGTGDSMGVPRVYCSCEVCSEARTTGLNRRFRSSAMLEAAEGELLIDCGPEWRTQMELLDKRFIGHVLITHAHFDHIAGLPEWADACRWLRKKGHVYAPADVLQTLRKQFPWLENQLIFHDCSAGMDWGNWRIQPWKVCHGKNGYSYAYRFDRTKPSSYSWAYCPDSINLNAEEKAPMFGLQLLILGTNYYKEPVDLATRSVYDMVEALELLEETNPDRALFTHMSHGVDFRTDYKLPARVTLAVTGMKLDLN</sequence>
<reference evidence="5 6" key="1">
    <citation type="submission" date="2022-08" db="EMBL/GenBank/DDBJ databases">
        <title>Paenibacillus endoradicis sp. nov., Paenibacillus radicibacter sp. nov and Paenibacillus pararadicis sp. nov., three cold-adapted plant growth-promoting bacteria isolated from root of Larix gmelinii in Great Khingan.</title>
        <authorList>
            <person name="Xue H."/>
        </authorList>
    </citation>
    <scope>NUCLEOTIDE SEQUENCE [LARGE SCALE GENOMIC DNA]</scope>
    <source>
        <strain evidence="5 6">N5-1-1-5</strain>
    </source>
</reference>
<dbReference type="CDD" id="cd16279">
    <property type="entry name" value="metallo-hydrolase-like_MBL-fold"/>
    <property type="match status" value="1"/>
</dbReference>
<organism evidence="5 6">
    <name type="scientific">Paenibacillus radicis</name>
    <name type="common">ex Xue et al. 2023</name>
    <dbReference type="NCBI Taxonomy" id="2972489"/>
    <lineage>
        <taxon>Bacteria</taxon>
        <taxon>Bacillati</taxon>
        <taxon>Bacillota</taxon>
        <taxon>Bacilli</taxon>
        <taxon>Bacillales</taxon>
        <taxon>Paenibacillaceae</taxon>
        <taxon>Paenibacillus</taxon>
    </lineage>
</organism>
<comment type="caution">
    <text evidence="5">The sequence shown here is derived from an EMBL/GenBank/DDBJ whole genome shotgun (WGS) entry which is preliminary data.</text>
</comment>
<dbReference type="Proteomes" id="UP001300012">
    <property type="component" value="Unassembled WGS sequence"/>
</dbReference>
<evidence type="ECO:0000256" key="1">
    <source>
        <dbReference type="ARBA" id="ARBA00034221"/>
    </source>
</evidence>
<protein>
    <submittedName>
        <fullName evidence="5">MBL fold metallo-hydrolase</fullName>
    </submittedName>
</protein>
<dbReference type="Gene3D" id="3.60.15.10">
    <property type="entry name" value="Ribonuclease Z/Hydroxyacylglutathione hydrolase-like"/>
    <property type="match status" value="1"/>
</dbReference>
<name>A0ABT1YQQ0_9BACL</name>
<comment type="function">
    <text evidence="2">Counteracts the endogenous Pycsar antiviral defense system. Phosphodiesterase that enables metal-dependent hydrolysis of host cyclic nucleotide Pycsar defense signals such as cCMP and cUMP.</text>
</comment>
<dbReference type="PANTHER" id="PTHR42663:SF6">
    <property type="entry name" value="HYDROLASE C777.06C-RELATED"/>
    <property type="match status" value="1"/>
</dbReference>
<dbReference type="PANTHER" id="PTHR42663">
    <property type="entry name" value="HYDROLASE C777.06C-RELATED-RELATED"/>
    <property type="match status" value="1"/>
</dbReference>
<gene>
    <name evidence="5" type="ORF">NV381_30320</name>
</gene>
<dbReference type="RefSeq" id="WP_258217055.1">
    <property type="nucleotide sequence ID" value="NZ_JANQBD010000028.1"/>
</dbReference>
<dbReference type="InterPro" id="IPR036866">
    <property type="entry name" value="RibonucZ/Hydroxyglut_hydro"/>
</dbReference>
<dbReference type="SUPFAM" id="SSF56281">
    <property type="entry name" value="Metallo-hydrolase/oxidoreductase"/>
    <property type="match status" value="1"/>
</dbReference>
<evidence type="ECO:0000256" key="3">
    <source>
        <dbReference type="ARBA" id="ARBA00048505"/>
    </source>
</evidence>
<proteinExistence type="predicted"/>
<feature type="domain" description="Metallo-beta-lactamase" evidence="4">
    <location>
        <begin position="39"/>
        <end position="232"/>
    </location>
</feature>
<dbReference type="EMBL" id="JANQBD010000028">
    <property type="protein sequence ID" value="MCR8635509.1"/>
    <property type="molecule type" value="Genomic_DNA"/>
</dbReference>
<evidence type="ECO:0000259" key="4">
    <source>
        <dbReference type="SMART" id="SM00849"/>
    </source>
</evidence>
<comment type="catalytic activity">
    <reaction evidence="3">
        <text>3',5'-cyclic UMP + H2O = UMP + H(+)</text>
        <dbReference type="Rhea" id="RHEA:70575"/>
        <dbReference type="ChEBI" id="CHEBI:15377"/>
        <dbReference type="ChEBI" id="CHEBI:15378"/>
        <dbReference type="ChEBI" id="CHEBI:57865"/>
        <dbReference type="ChEBI" id="CHEBI:184387"/>
    </reaction>
    <physiologicalReaction direction="left-to-right" evidence="3">
        <dbReference type="Rhea" id="RHEA:70576"/>
    </physiologicalReaction>
</comment>
<keyword evidence="6" id="KW-1185">Reference proteome</keyword>
<dbReference type="SMART" id="SM00849">
    <property type="entry name" value="Lactamase_B"/>
    <property type="match status" value="1"/>
</dbReference>
<evidence type="ECO:0000313" key="6">
    <source>
        <dbReference type="Proteomes" id="UP001300012"/>
    </source>
</evidence>
<dbReference type="Pfam" id="PF12706">
    <property type="entry name" value="Lactamase_B_2"/>
    <property type="match status" value="1"/>
</dbReference>
<comment type="catalytic activity">
    <reaction evidence="1">
        <text>3',5'-cyclic CMP + H2O = CMP + H(+)</text>
        <dbReference type="Rhea" id="RHEA:72675"/>
        <dbReference type="ChEBI" id="CHEBI:15377"/>
        <dbReference type="ChEBI" id="CHEBI:15378"/>
        <dbReference type="ChEBI" id="CHEBI:58003"/>
        <dbReference type="ChEBI" id="CHEBI:60377"/>
    </reaction>
    <physiologicalReaction direction="left-to-right" evidence="1">
        <dbReference type="Rhea" id="RHEA:72676"/>
    </physiologicalReaction>
</comment>
<dbReference type="InterPro" id="IPR001279">
    <property type="entry name" value="Metallo-B-lactamas"/>
</dbReference>
<evidence type="ECO:0000256" key="2">
    <source>
        <dbReference type="ARBA" id="ARBA00034301"/>
    </source>
</evidence>
<evidence type="ECO:0000313" key="5">
    <source>
        <dbReference type="EMBL" id="MCR8635509.1"/>
    </source>
</evidence>
<accession>A0ABT1YQQ0</accession>